<feature type="chain" id="PRO_5037943449" description="Secreted protein" evidence="2">
    <location>
        <begin position="24"/>
        <end position="58"/>
    </location>
</feature>
<evidence type="ECO:0000256" key="2">
    <source>
        <dbReference type="SAM" id="SignalP"/>
    </source>
</evidence>
<dbReference type="EMBL" id="JAGTAR010000006">
    <property type="protein sequence ID" value="MBR8534997.1"/>
    <property type="molecule type" value="Genomic_DNA"/>
</dbReference>
<dbReference type="RefSeq" id="WP_212188904.1">
    <property type="nucleotide sequence ID" value="NZ_JAGTAR010000006.1"/>
</dbReference>
<keyword evidence="2" id="KW-0732">Signal</keyword>
<evidence type="ECO:0008006" key="5">
    <source>
        <dbReference type="Google" id="ProtNLM"/>
    </source>
</evidence>
<organism evidence="3 4">
    <name type="scientific">Carboxylicivirga sediminis</name>
    <dbReference type="NCBI Taxonomy" id="2006564"/>
    <lineage>
        <taxon>Bacteria</taxon>
        <taxon>Pseudomonadati</taxon>
        <taxon>Bacteroidota</taxon>
        <taxon>Bacteroidia</taxon>
        <taxon>Marinilabiliales</taxon>
        <taxon>Marinilabiliaceae</taxon>
        <taxon>Carboxylicivirga</taxon>
    </lineage>
</organism>
<dbReference type="PROSITE" id="PS51257">
    <property type="entry name" value="PROKAR_LIPOPROTEIN"/>
    <property type="match status" value="1"/>
</dbReference>
<name>A0A941F271_9BACT</name>
<proteinExistence type="predicted"/>
<sequence length="58" mass="6284">MKALKSIFAVSLFIVGLSLTSCSSDDKYVDPDGPSVENPIWTEKPEHLPEGEAVQPLP</sequence>
<evidence type="ECO:0000256" key="1">
    <source>
        <dbReference type="SAM" id="MobiDB-lite"/>
    </source>
</evidence>
<dbReference type="AlphaFoldDB" id="A0A941F271"/>
<protein>
    <recommendedName>
        <fullName evidence="5">Secreted protein</fullName>
    </recommendedName>
</protein>
<feature type="region of interest" description="Disordered" evidence="1">
    <location>
        <begin position="24"/>
        <end position="58"/>
    </location>
</feature>
<reference evidence="3" key="2">
    <citation type="submission" date="2021-04" db="EMBL/GenBank/DDBJ databases">
        <authorList>
            <person name="Zhang T."/>
            <person name="Zhang Y."/>
            <person name="Lu D."/>
            <person name="Zuo D."/>
            <person name="Du Z."/>
        </authorList>
    </citation>
    <scope>NUCLEOTIDE SEQUENCE</scope>
    <source>
        <strain evidence="3">JR1</strain>
    </source>
</reference>
<feature type="signal peptide" evidence="2">
    <location>
        <begin position="1"/>
        <end position="23"/>
    </location>
</feature>
<accession>A0A941F271</accession>
<keyword evidence="4" id="KW-1185">Reference proteome</keyword>
<gene>
    <name evidence="3" type="ORF">KDU71_05440</name>
</gene>
<evidence type="ECO:0000313" key="3">
    <source>
        <dbReference type="EMBL" id="MBR8534997.1"/>
    </source>
</evidence>
<comment type="caution">
    <text evidence="3">The sequence shown here is derived from an EMBL/GenBank/DDBJ whole genome shotgun (WGS) entry which is preliminary data.</text>
</comment>
<evidence type="ECO:0000313" key="4">
    <source>
        <dbReference type="Proteomes" id="UP000679220"/>
    </source>
</evidence>
<reference evidence="3" key="1">
    <citation type="journal article" date="2018" name="Int. J. Syst. Evol. Microbiol.">
        <title>Carboxylicivirga sediminis sp. nov., isolated from coastal sediment.</title>
        <authorList>
            <person name="Wang F.Q."/>
            <person name="Ren L.H."/>
            <person name="Zou R.J."/>
            <person name="Sun Y.Z."/>
            <person name="Liu X.J."/>
            <person name="Jiang F."/>
            <person name="Liu L.J."/>
        </authorList>
    </citation>
    <scope>NUCLEOTIDE SEQUENCE</scope>
    <source>
        <strain evidence="3">JR1</strain>
    </source>
</reference>
<dbReference type="Proteomes" id="UP000679220">
    <property type="component" value="Unassembled WGS sequence"/>
</dbReference>